<name>W1PYS8_AMBTC</name>
<dbReference type="EMBL" id="KI392614">
    <property type="protein sequence ID" value="ERN12660.1"/>
    <property type="molecule type" value="Genomic_DNA"/>
</dbReference>
<dbReference type="HOGENOM" id="CLU_2743406_0_0_1"/>
<protein>
    <submittedName>
        <fullName evidence="1">Uncharacterized protein</fullName>
    </submittedName>
</protein>
<accession>W1PYS8</accession>
<dbReference type="AlphaFoldDB" id="W1PYS8"/>
<reference evidence="2" key="1">
    <citation type="journal article" date="2013" name="Science">
        <title>The Amborella genome and the evolution of flowering plants.</title>
        <authorList>
            <consortium name="Amborella Genome Project"/>
        </authorList>
    </citation>
    <scope>NUCLEOTIDE SEQUENCE [LARGE SCALE GENOMIC DNA]</scope>
</reference>
<evidence type="ECO:0000313" key="1">
    <source>
        <dbReference type="EMBL" id="ERN12660.1"/>
    </source>
</evidence>
<gene>
    <name evidence="1" type="ORF">AMTR_s00025p00242630</name>
</gene>
<keyword evidence="2" id="KW-1185">Reference proteome</keyword>
<evidence type="ECO:0000313" key="2">
    <source>
        <dbReference type="Proteomes" id="UP000017836"/>
    </source>
</evidence>
<dbReference type="Gramene" id="ERN12660">
    <property type="protein sequence ID" value="ERN12660"/>
    <property type="gene ID" value="AMTR_s00025p00242630"/>
</dbReference>
<sequence>MLTFLLGYLSLPDLAMFTADRELELTLSVPESSRVVHLDLEAETRTTRAQAAHLLPAPGHTGLRHKNPLYS</sequence>
<dbReference type="Proteomes" id="UP000017836">
    <property type="component" value="Unassembled WGS sequence"/>
</dbReference>
<organism evidence="1 2">
    <name type="scientific">Amborella trichopoda</name>
    <dbReference type="NCBI Taxonomy" id="13333"/>
    <lineage>
        <taxon>Eukaryota</taxon>
        <taxon>Viridiplantae</taxon>
        <taxon>Streptophyta</taxon>
        <taxon>Embryophyta</taxon>
        <taxon>Tracheophyta</taxon>
        <taxon>Spermatophyta</taxon>
        <taxon>Magnoliopsida</taxon>
        <taxon>Amborellales</taxon>
        <taxon>Amborellaceae</taxon>
        <taxon>Amborella</taxon>
    </lineage>
</organism>
<proteinExistence type="predicted"/>